<evidence type="ECO:0000256" key="6">
    <source>
        <dbReference type="ARBA" id="ARBA00023136"/>
    </source>
</evidence>
<evidence type="ECO:0000256" key="8">
    <source>
        <dbReference type="SAM" id="Phobius"/>
    </source>
</evidence>
<evidence type="ECO:0000256" key="5">
    <source>
        <dbReference type="ARBA" id="ARBA00022989"/>
    </source>
</evidence>
<dbReference type="GO" id="GO:0043005">
    <property type="term" value="C:neuron projection"/>
    <property type="evidence" value="ECO:0007669"/>
    <property type="project" value="TreeGrafter"/>
</dbReference>
<dbReference type="EMBL" id="CH902619">
    <property type="protein sequence ID" value="KPU76252.1"/>
    <property type="molecule type" value="Genomic_DNA"/>
</dbReference>
<evidence type="ECO:0000256" key="7">
    <source>
        <dbReference type="SAM" id="MobiDB-lite"/>
    </source>
</evidence>
<feature type="compositionally biased region" description="Basic and acidic residues" evidence="7">
    <location>
        <begin position="268"/>
        <end position="295"/>
    </location>
</feature>
<dbReference type="PANTHER" id="PTHR21723">
    <property type="entry name" value="RESISTANCE TO INHIBITORS OF CHOLINESTERASE PROTEIN 3 RIC3"/>
    <property type="match status" value="1"/>
</dbReference>
<dbReference type="InterPro" id="IPR026160">
    <property type="entry name" value="Ric3"/>
</dbReference>
<feature type="transmembrane region" description="Helical" evidence="8">
    <location>
        <begin position="187"/>
        <end position="205"/>
    </location>
</feature>
<dbReference type="InterPro" id="IPR032763">
    <property type="entry name" value="RIC3_N"/>
</dbReference>
<sequence length="468" mass="50718">MPAAATTKQRPPASVAEEGMTPKKTALIIVTVIGCIAILWPKVFHPMMFGGVAPPKQNLKDQRAGPGGCCDVVLDREHFMNASKPEGPEPFGPHLYRKQINVYTGEISLRQERPAHLHPESIYQAMRERGRAIPATPTVPIVERKSSPSNPPPRIVDGRPGPIPGMRPPMGAGALHQPQQRGSSMGFLMPLYTIGIVVFFGYTIMKIMFKKQIPNSPYGAAPSDPSFRQEVFGQQNHSQVEDLGGNKLVVTAIQGLIDAADEQLNGPDKLRATSDTESDLNKQNDNNETKEDPSETKQNLSNGHVKSNQDPDQEAKGVAAGAGAGVGVGQQRKRRTPSAERELTVLGMELTASCEGGQKWTGRPPTPVFRAPNEHSKLENLPEPQSIYLEGALAHDSQILVADSQIKREEVYDSELNGSAEEPAVILSSRMTLSLINLDANQQNGNAGKTEVESPLADDIEIIGHDEK</sequence>
<reference evidence="10 11" key="1">
    <citation type="journal article" date="2007" name="Nature">
        <title>Evolution of genes and genomes on the Drosophila phylogeny.</title>
        <authorList>
            <consortium name="Drosophila 12 Genomes Consortium"/>
            <person name="Clark A.G."/>
            <person name="Eisen M.B."/>
            <person name="Smith D.R."/>
            <person name="Bergman C.M."/>
            <person name="Oliver B."/>
            <person name="Markow T.A."/>
            <person name="Kaufman T.C."/>
            <person name="Kellis M."/>
            <person name="Gelbart W."/>
            <person name="Iyer V.N."/>
            <person name="Pollard D.A."/>
            <person name="Sackton T.B."/>
            <person name="Larracuente A.M."/>
            <person name="Singh N.D."/>
            <person name="Abad J.P."/>
            <person name="Abt D.N."/>
            <person name="Adryan B."/>
            <person name="Aguade M."/>
            <person name="Akashi H."/>
            <person name="Anderson W.W."/>
            <person name="Aquadro C.F."/>
            <person name="Ardell D.H."/>
            <person name="Arguello R."/>
            <person name="Artieri C.G."/>
            <person name="Barbash D.A."/>
            <person name="Barker D."/>
            <person name="Barsanti P."/>
            <person name="Batterham P."/>
            <person name="Batzoglou S."/>
            <person name="Begun D."/>
            <person name="Bhutkar A."/>
            <person name="Blanco E."/>
            <person name="Bosak S.A."/>
            <person name="Bradley R.K."/>
            <person name="Brand A.D."/>
            <person name="Brent M.R."/>
            <person name="Brooks A.N."/>
            <person name="Brown R.H."/>
            <person name="Butlin R.K."/>
            <person name="Caggese C."/>
            <person name="Calvi B.R."/>
            <person name="Bernardo de Carvalho A."/>
            <person name="Caspi A."/>
            <person name="Castrezana S."/>
            <person name="Celniker S.E."/>
            <person name="Chang J.L."/>
            <person name="Chapple C."/>
            <person name="Chatterji S."/>
            <person name="Chinwalla A."/>
            <person name="Civetta A."/>
            <person name="Clifton S.W."/>
            <person name="Comeron J.M."/>
            <person name="Costello J.C."/>
            <person name="Coyne J.A."/>
            <person name="Daub J."/>
            <person name="David R.G."/>
            <person name="Delcher A.L."/>
            <person name="Delehaunty K."/>
            <person name="Do C.B."/>
            <person name="Ebling H."/>
            <person name="Edwards K."/>
            <person name="Eickbush T."/>
            <person name="Evans J.D."/>
            <person name="Filipski A."/>
            <person name="Findeiss S."/>
            <person name="Freyhult E."/>
            <person name="Fulton L."/>
            <person name="Fulton R."/>
            <person name="Garcia A.C."/>
            <person name="Gardiner A."/>
            <person name="Garfield D.A."/>
            <person name="Garvin B.E."/>
            <person name="Gibson G."/>
            <person name="Gilbert D."/>
            <person name="Gnerre S."/>
            <person name="Godfrey J."/>
            <person name="Good R."/>
            <person name="Gotea V."/>
            <person name="Gravely B."/>
            <person name="Greenberg A.J."/>
            <person name="Griffiths-Jones S."/>
            <person name="Gross S."/>
            <person name="Guigo R."/>
            <person name="Gustafson E.A."/>
            <person name="Haerty W."/>
            <person name="Hahn M.W."/>
            <person name="Halligan D.L."/>
            <person name="Halpern A.L."/>
            <person name="Halter G.M."/>
            <person name="Han M.V."/>
            <person name="Heger A."/>
            <person name="Hillier L."/>
            <person name="Hinrichs A.S."/>
            <person name="Holmes I."/>
            <person name="Hoskins R.A."/>
            <person name="Hubisz M.J."/>
            <person name="Hultmark D."/>
            <person name="Huntley M.A."/>
            <person name="Jaffe D.B."/>
            <person name="Jagadeeshan S."/>
            <person name="Jeck W.R."/>
            <person name="Johnson J."/>
            <person name="Jones C.D."/>
            <person name="Jordan W.C."/>
            <person name="Karpen G.H."/>
            <person name="Kataoka E."/>
            <person name="Keightley P.D."/>
            <person name="Kheradpour P."/>
            <person name="Kirkness E.F."/>
            <person name="Koerich L.B."/>
            <person name="Kristiansen K."/>
            <person name="Kudrna D."/>
            <person name="Kulathinal R.J."/>
            <person name="Kumar S."/>
            <person name="Kwok R."/>
            <person name="Lander E."/>
            <person name="Langley C.H."/>
            <person name="Lapoint R."/>
            <person name="Lazzaro B.P."/>
            <person name="Lee S.J."/>
            <person name="Levesque L."/>
            <person name="Li R."/>
            <person name="Lin C.F."/>
            <person name="Lin M.F."/>
            <person name="Lindblad-Toh K."/>
            <person name="Llopart A."/>
            <person name="Long M."/>
            <person name="Low L."/>
            <person name="Lozovsky E."/>
            <person name="Lu J."/>
            <person name="Luo M."/>
            <person name="Machado C.A."/>
            <person name="Makalowski W."/>
            <person name="Marzo M."/>
            <person name="Matsuda M."/>
            <person name="Matzkin L."/>
            <person name="McAllister B."/>
            <person name="McBride C.S."/>
            <person name="McKernan B."/>
            <person name="McKernan K."/>
            <person name="Mendez-Lago M."/>
            <person name="Minx P."/>
            <person name="Mollenhauer M.U."/>
            <person name="Montooth K."/>
            <person name="Mount S.M."/>
            <person name="Mu X."/>
            <person name="Myers E."/>
            <person name="Negre B."/>
            <person name="Newfeld S."/>
            <person name="Nielsen R."/>
            <person name="Noor M.A."/>
            <person name="O'Grady P."/>
            <person name="Pachter L."/>
            <person name="Papaceit M."/>
            <person name="Parisi M.J."/>
            <person name="Parisi M."/>
            <person name="Parts L."/>
            <person name="Pedersen J.S."/>
            <person name="Pesole G."/>
            <person name="Phillippy A.M."/>
            <person name="Ponting C.P."/>
            <person name="Pop M."/>
            <person name="Porcelli D."/>
            <person name="Powell J.R."/>
            <person name="Prohaska S."/>
            <person name="Pruitt K."/>
            <person name="Puig M."/>
            <person name="Quesneville H."/>
            <person name="Ram K.R."/>
            <person name="Rand D."/>
            <person name="Rasmussen M.D."/>
            <person name="Reed L.K."/>
            <person name="Reenan R."/>
            <person name="Reily A."/>
            <person name="Remington K.A."/>
            <person name="Rieger T.T."/>
            <person name="Ritchie M.G."/>
            <person name="Robin C."/>
            <person name="Rogers Y.H."/>
            <person name="Rohde C."/>
            <person name="Rozas J."/>
            <person name="Rubenfield M.J."/>
            <person name="Ruiz A."/>
            <person name="Russo S."/>
            <person name="Salzberg S.L."/>
            <person name="Sanchez-Gracia A."/>
            <person name="Saranga D.J."/>
            <person name="Sato H."/>
            <person name="Schaeffer S.W."/>
            <person name="Schatz M.C."/>
            <person name="Schlenke T."/>
            <person name="Schwartz R."/>
            <person name="Segarra C."/>
            <person name="Singh R.S."/>
            <person name="Sirot L."/>
            <person name="Sirota M."/>
            <person name="Sisneros N.B."/>
            <person name="Smith C.D."/>
            <person name="Smith T.F."/>
            <person name="Spieth J."/>
            <person name="Stage D.E."/>
            <person name="Stark A."/>
            <person name="Stephan W."/>
            <person name="Strausberg R.L."/>
            <person name="Strempel S."/>
            <person name="Sturgill D."/>
            <person name="Sutton G."/>
            <person name="Sutton G.G."/>
            <person name="Tao W."/>
            <person name="Teichmann S."/>
            <person name="Tobari Y.N."/>
            <person name="Tomimura Y."/>
            <person name="Tsolas J.M."/>
            <person name="Valente V.L."/>
            <person name="Venter E."/>
            <person name="Venter J.C."/>
            <person name="Vicario S."/>
            <person name="Vieira F.G."/>
            <person name="Vilella A.J."/>
            <person name="Villasante A."/>
            <person name="Walenz B."/>
            <person name="Wang J."/>
            <person name="Wasserman M."/>
            <person name="Watts T."/>
            <person name="Wilson D."/>
            <person name="Wilson R.K."/>
            <person name="Wing R.A."/>
            <person name="Wolfner M.F."/>
            <person name="Wong A."/>
            <person name="Wong G.K."/>
            <person name="Wu C.I."/>
            <person name="Wu G."/>
            <person name="Yamamoto D."/>
            <person name="Yang H.P."/>
            <person name="Yang S.P."/>
            <person name="Yorke J.A."/>
            <person name="Yoshida K."/>
            <person name="Zdobnov E."/>
            <person name="Zhang P."/>
            <person name="Zhang Y."/>
            <person name="Zimin A.V."/>
            <person name="Baldwin J."/>
            <person name="Abdouelleil A."/>
            <person name="Abdulkadir J."/>
            <person name="Abebe A."/>
            <person name="Abera B."/>
            <person name="Abreu J."/>
            <person name="Acer S.C."/>
            <person name="Aftuck L."/>
            <person name="Alexander A."/>
            <person name="An P."/>
            <person name="Anderson E."/>
            <person name="Anderson S."/>
            <person name="Arachi H."/>
            <person name="Azer M."/>
            <person name="Bachantsang P."/>
            <person name="Barry A."/>
            <person name="Bayul T."/>
            <person name="Berlin A."/>
            <person name="Bessette D."/>
            <person name="Bloom T."/>
            <person name="Blye J."/>
            <person name="Boguslavskiy L."/>
            <person name="Bonnet C."/>
            <person name="Boukhgalter B."/>
            <person name="Bourzgui I."/>
            <person name="Brown A."/>
            <person name="Cahill P."/>
            <person name="Channer S."/>
            <person name="Cheshatsang Y."/>
            <person name="Chuda L."/>
            <person name="Citroen M."/>
            <person name="Collymore A."/>
            <person name="Cooke P."/>
            <person name="Costello M."/>
            <person name="D'Aco K."/>
            <person name="Daza R."/>
            <person name="De Haan G."/>
            <person name="DeGray S."/>
            <person name="DeMaso C."/>
            <person name="Dhargay N."/>
            <person name="Dooley K."/>
            <person name="Dooley E."/>
            <person name="Doricent M."/>
            <person name="Dorje P."/>
            <person name="Dorjee K."/>
            <person name="Dupes A."/>
            <person name="Elong R."/>
            <person name="Falk J."/>
            <person name="Farina A."/>
            <person name="Faro S."/>
            <person name="Ferguson D."/>
            <person name="Fisher S."/>
            <person name="Foley C.D."/>
            <person name="Franke A."/>
            <person name="Friedrich D."/>
            <person name="Gadbois L."/>
            <person name="Gearin G."/>
            <person name="Gearin C.R."/>
            <person name="Giannoukos G."/>
            <person name="Goode T."/>
            <person name="Graham J."/>
            <person name="Grandbois E."/>
            <person name="Grewal S."/>
            <person name="Gyaltsen K."/>
            <person name="Hafez N."/>
            <person name="Hagos B."/>
            <person name="Hall J."/>
            <person name="Henson C."/>
            <person name="Hollinger A."/>
            <person name="Honan T."/>
            <person name="Huard M.D."/>
            <person name="Hughes L."/>
            <person name="Hurhula B."/>
            <person name="Husby M.E."/>
            <person name="Kamat A."/>
            <person name="Kanga B."/>
            <person name="Kashin S."/>
            <person name="Khazanovich D."/>
            <person name="Kisner P."/>
            <person name="Lance K."/>
            <person name="Lara M."/>
            <person name="Lee W."/>
            <person name="Lennon N."/>
            <person name="Letendre F."/>
            <person name="LeVine R."/>
            <person name="Lipovsky A."/>
            <person name="Liu X."/>
            <person name="Liu J."/>
            <person name="Liu S."/>
            <person name="Lokyitsang T."/>
            <person name="Lokyitsang Y."/>
            <person name="Lubonja R."/>
            <person name="Lui A."/>
            <person name="MacDonald P."/>
            <person name="Magnisalis V."/>
            <person name="Maru K."/>
            <person name="Matthews C."/>
            <person name="McCusker W."/>
            <person name="McDonough S."/>
            <person name="Mehta T."/>
            <person name="Meldrim J."/>
            <person name="Meneus L."/>
            <person name="Mihai O."/>
            <person name="Mihalev A."/>
            <person name="Mihova T."/>
            <person name="Mittelman R."/>
            <person name="Mlenga V."/>
            <person name="Montmayeur A."/>
            <person name="Mulrain L."/>
            <person name="Navidi A."/>
            <person name="Naylor J."/>
            <person name="Negash T."/>
            <person name="Nguyen T."/>
            <person name="Nguyen N."/>
            <person name="Nicol R."/>
            <person name="Norbu C."/>
            <person name="Norbu N."/>
            <person name="Novod N."/>
            <person name="O'Neill B."/>
            <person name="Osman S."/>
            <person name="Markiewicz E."/>
            <person name="Oyono O.L."/>
            <person name="Patti C."/>
            <person name="Phunkhang P."/>
            <person name="Pierre F."/>
            <person name="Priest M."/>
            <person name="Raghuraman S."/>
            <person name="Rege F."/>
            <person name="Reyes R."/>
            <person name="Rise C."/>
            <person name="Rogov P."/>
            <person name="Ross K."/>
            <person name="Ryan E."/>
            <person name="Settipalli S."/>
            <person name="Shea T."/>
            <person name="Sherpa N."/>
            <person name="Shi L."/>
            <person name="Shih D."/>
            <person name="Sparrow T."/>
            <person name="Spaulding J."/>
            <person name="Stalker J."/>
            <person name="Stange-Thomann N."/>
            <person name="Stavropoulos S."/>
            <person name="Stone C."/>
            <person name="Strader C."/>
            <person name="Tesfaye S."/>
            <person name="Thomson T."/>
            <person name="Thoulutsang Y."/>
            <person name="Thoulutsang D."/>
            <person name="Topham K."/>
            <person name="Topping I."/>
            <person name="Tsamla T."/>
            <person name="Vassiliev H."/>
            <person name="Vo A."/>
            <person name="Wangchuk T."/>
            <person name="Wangdi T."/>
            <person name="Weiand M."/>
            <person name="Wilkinson J."/>
            <person name="Wilson A."/>
            <person name="Yadav S."/>
            <person name="Young G."/>
            <person name="Yu Q."/>
            <person name="Zembek L."/>
            <person name="Zhong D."/>
            <person name="Zimmer A."/>
            <person name="Zwirko Z."/>
            <person name="Jaffe D.B."/>
            <person name="Alvarez P."/>
            <person name="Brockman W."/>
            <person name="Butler J."/>
            <person name="Chin C."/>
            <person name="Gnerre S."/>
            <person name="Grabherr M."/>
            <person name="Kleber M."/>
            <person name="Mauceli E."/>
            <person name="MacCallum I."/>
        </authorList>
    </citation>
    <scope>NUCLEOTIDE SEQUENCE [LARGE SCALE GENOMIC DNA]</scope>
    <source>
        <strain evidence="11">Tucson 14024-0371.13</strain>
    </source>
</reference>
<dbReference type="PANTHER" id="PTHR21723:SF3">
    <property type="entry name" value="PROTEIN RIC-3"/>
    <property type="match status" value="1"/>
</dbReference>
<dbReference type="GO" id="GO:0034394">
    <property type="term" value="P:protein localization to cell surface"/>
    <property type="evidence" value="ECO:0007669"/>
    <property type="project" value="TreeGrafter"/>
</dbReference>
<organism evidence="10 11">
    <name type="scientific">Drosophila ananassae</name>
    <name type="common">Fruit fly</name>
    <dbReference type="NCBI Taxonomy" id="7217"/>
    <lineage>
        <taxon>Eukaryota</taxon>
        <taxon>Metazoa</taxon>
        <taxon>Ecdysozoa</taxon>
        <taxon>Arthropoda</taxon>
        <taxon>Hexapoda</taxon>
        <taxon>Insecta</taxon>
        <taxon>Pterygota</taxon>
        <taxon>Neoptera</taxon>
        <taxon>Endopterygota</taxon>
        <taxon>Diptera</taxon>
        <taxon>Brachycera</taxon>
        <taxon>Muscomorpha</taxon>
        <taxon>Ephydroidea</taxon>
        <taxon>Drosophilidae</taxon>
        <taxon>Drosophila</taxon>
        <taxon>Sophophora</taxon>
    </lineage>
</organism>
<evidence type="ECO:0000256" key="4">
    <source>
        <dbReference type="ARBA" id="ARBA00022824"/>
    </source>
</evidence>
<dbReference type="GO" id="GO:0045202">
    <property type="term" value="C:synapse"/>
    <property type="evidence" value="ECO:0007669"/>
    <property type="project" value="GOC"/>
</dbReference>
<keyword evidence="6 8" id="KW-0472">Membrane</keyword>
<dbReference type="GO" id="GO:0043025">
    <property type="term" value="C:neuronal cell body"/>
    <property type="evidence" value="ECO:0007669"/>
    <property type="project" value="TreeGrafter"/>
</dbReference>
<feature type="region of interest" description="Disordered" evidence="7">
    <location>
        <begin position="442"/>
        <end position="468"/>
    </location>
</feature>
<name>A0A0N8P064_DROAN</name>
<feature type="domain" description="Resistance to inhibitors of cholinesterase protein 3 N-terminal" evidence="9">
    <location>
        <begin position="32"/>
        <end position="222"/>
    </location>
</feature>
<accession>A0A0N8P064</accession>
<gene>
    <name evidence="10" type="primary">Dana\GF11925</name>
    <name evidence="10" type="synonym">dana_GLEANR_11940</name>
    <name evidence="10" type="ORF">GF11925</name>
</gene>
<dbReference type="AlphaFoldDB" id="A0A0N8P064"/>
<dbReference type="GO" id="GO:0005789">
    <property type="term" value="C:endoplasmic reticulum membrane"/>
    <property type="evidence" value="ECO:0007669"/>
    <property type="project" value="UniProtKB-SubCell"/>
</dbReference>
<protein>
    <submittedName>
        <fullName evidence="10">Uncharacterized protein, isoform L</fullName>
    </submittedName>
</protein>
<evidence type="ECO:0000313" key="11">
    <source>
        <dbReference type="Proteomes" id="UP000007801"/>
    </source>
</evidence>
<evidence type="ECO:0000313" key="10">
    <source>
        <dbReference type="EMBL" id="KPU76252.1"/>
    </source>
</evidence>
<keyword evidence="11" id="KW-1185">Reference proteome</keyword>
<dbReference type="OrthoDB" id="10070774at2759"/>
<dbReference type="Proteomes" id="UP000007801">
    <property type="component" value="Unassembled WGS sequence"/>
</dbReference>
<evidence type="ECO:0000256" key="1">
    <source>
        <dbReference type="ARBA" id="ARBA00004586"/>
    </source>
</evidence>
<comment type="similarity">
    <text evidence="2">Belongs to the ric-3 family.</text>
</comment>
<feature type="region of interest" description="Disordered" evidence="7">
    <location>
        <begin position="264"/>
        <end position="339"/>
    </location>
</feature>
<evidence type="ECO:0000256" key="2">
    <source>
        <dbReference type="ARBA" id="ARBA00008538"/>
    </source>
</evidence>
<proteinExistence type="inferred from homology"/>
<evidence type="ECO:0000259" key="9">
    <source>
        <dbReference type="Pfam" id="PF15361"/>
    </source>
</evidence>
<dbReference type="CTD" id="37384"/>
<feature type="compositionally biased region" description="Polar residues" evidence="7">
    <location>
        <begin position="296"/>
        <end position="306"/>
    </location>
</feature>
<comment type="subcellular location">
    <subcellularLocation>
        <location evidence="1">Endoplasmic reticulum membrane</location>
    </subcellularLocation>
</comment>
<dbReference type="Pfam" id="PF15361">
    <property type="entry name" value="RIC3"/>
    <property type="match status" value="1"/>
</dbReference>
<feature type="transmembrane region" description="Helical" evidence="8">
    <location>
        <begin position="25"/>
        <end position="44"/>
    </location>
</feature>
<keyword evidence="5 8" id="KW-1133">Transmembrane helix</keyword>
<keyword evidence="4" id="KW-0256">Endoplasmic reticulum</keyword>
<dbReference type="GeneID" id="6494784"/>
<dbReference type="GO" id="GO:0007271">
    <property type="term" value="P:synaptic transmission, cholinergic"/>
    <property type="evidence" value="ECO:0007669"/>
    <property type="project" value="TreeGrafter"/>
</dbReference>
<evidence type="ECO:0000256" key="3">
    <source>
        <dbReference type="ARBA" id="ARBA00022692"/>
    </source>
</evidence>
<keyword evidence="3 8" id="KW-0812">Transmembrane</keyword>